<protein>
    <recommendedName>
        <fullName evidence="3 9">Gluconokinase</fullName>
        <ecNumber evidence="3 9">2.7.1.12</ecNumber>
    </recommendedName>
</protein>
<dbReference type="PROSITE" id="PS51257">
    <property type="entry name" value="PROKAR_LIPOPROTEIN"/>
    <property type="match status" value="1"/>
</dbReference>
<dbReference type="Proteomes" id="UP001549164">
    <property type="component" value="Unassembled WGS sequence"/>
</dbReference>
<evidence type="ECO:0000313" key="10">
    <source>
        <dbReference type="EMBL" id="MET3600506.1"/>
    </source>
</evidence>
<dbReference type="SUPFAM" id="SSF52540">
    <property type="entry name" value="P-loop containing nucleoside triphosphate hydrolases"/>
    <property type="match status" value="1"/>
</dbReference>
<dbReference type="InterPro" id="IPR006001">
    <property type="entry name" value="Therm_gnt_kin"/>
</dbReference>
<dbReference type="InterPro" id="IPR031322">
    <property type="entry name" value="Shikimate/glucono_kinase"/>
</dbReference>
<dbReference type="RefSeq" id="WP_354434422.1">
    <property type="nucleotide sequence ID" value="NZ_JBEPLY010000007.1"/>
</dbReference>
<reference evidence="10 11" key="1">
    <citation type="submission" date="2024-06" db="EMBL/GenBank/DDBJ databases">
        <title>Genomic Encyclopedia of Type Strains, Phase IV (KMG-IV): sequencing the most valuable type-strain genomes for metagenomic binning, comparative biology and taxonomic classification.</title>
        <authorList>
            <person name="Goeker M."/>
        </authorList>
    </citation>
    <scope>NUCLEOTIDE SEQUENCE [LARGE SCALE GENOMIC DNA]</scope>
    <source>
        <strain evidence="10 11">DSM 28102</strain>
    </source>
</reference>
<keyword evidence="7 9" id="KW-0067">ATP-binding</keyword>
<evidence type="ECO:0000256" key="9">
    <source>
        <dbReference type="RuleBase" id="RU363066"/>
    </source>
</evidence>
<dbReference type="PANTHER" id="PTHR43442">
    <property type="entry name" value="GLUCONOKINASE-RELATED"/>
    <property type="match status" value="1"/>
</dbReference>
<gene>
    <name evidence="10" type="ORF">ABID12_002455</name>
</gene>
<evidence type="ECO:0000256" key="1">
    <source>
        <dbReference type="ARBA" id="ARBA00004761"/>
    </source>
</evidence>
<organism evidence="10 11">
    <name type="scientific">Martelella mangrovi</name>
    <dbReference type="NCBI Taxonomy" id="1397477"/>
    <lineage>
        <taxon>Bacteria</taxon>
        <taxon>Pseudomonadati</taxon>
        <taxon>Pseudomonadota</taxon>
        <taxon>Alphaproteobacteria</taxon>
        <taxon>Hyphomicrobiales</taxon>
        <taxon>Aurantimonadaceae</taxon>
        <taxon>Martelella</taxon>
    </lineage>
</organism>
<dbReference type="EMBL" id="JBEPLY010000007">
    <property type="protein sequence ID" value="MET3600506.1"/>
    <property type="molecule type" value="Genomic_DNA"/>
</dbReference>
<sequence length="180" mass="19312">MGKIPAIVVMGVSGCGKSSVGQAIADEIHGELIEGDAYHPPENIRKMSEGHPLDDSDRQGWLERLADLLAEGVAGEKVPVLACSALKKSYRDILRSKVSGVAFVFLDLPHDVAKDRVANRPGHFMPASLIDSQFDTLERPDAEAGVFVADATLPISTIAENAVSWWMTSGSDNEKDGEGR</sequence>
<dbReference type="Gene3D" id="3.40.50.300">
    <property type="entry name" value="P-loop containing nucleotide triphosphate hydrolases"/>
    <property type="match status" value="1"/>
</dbReference>
<comment type="caution">
    <text evidence="10">The sequence shown here is derived from an EMBL/GenBank/DDBJ whole genome shotgun (WGS) entry which is preliminary data.</text>
</comment>
<evidence type="ECO:0000256" key="8">
    <source>
        <dbReference type="ARBA" id="ARBA00048090"/>
    </source>
</evidence>
<evidence type="ECO:0000256" key="2">
    <source>
        <dbReference type="ARBA" id="ARBA00008420"/>
    </source>
</evidence>
<dbReference type="CDD" id="cd02021">
    <property type="entry name" value="GntK"/>
    <property type="match status" value="1"/>
</dbReference>
<dbReference type="GO" id="GO:0046316">
    <property type="term" value="F:gluconokinase activity"/>
    <property type="evidence" value="ECO:0007669"/>
    <property type="project" value="UniProtKB-EC"/>
</dbReference>
<dbReference type="PANTHER" id="PTHR43442:SF3">
    <property type="entry name" value="GLUCONOKINASE-RELATED"/>
    <property type="match status" value="1"/>
</dbReference>
<keyword evidence="11" id="KW-1185">Reference proteome</keyword>
<comment type="similarity">
    <text evidence="2 9">Belongs to the gluconokinase GntK/GntV family.</text>
</comment>
<accession>A0ABV2IC56</accession>
<evidence type="ECO:0000256" key="3">
    <source>
        <dbReference type="ARBA" id="ARBA00012054"/>
    </source>
</evidence>
<dbReference type="InterPro" id="IPR027417">
    <property type="entry name" value="P-loop_NTPase"/>
</dbReference>
<name>A0ABV2IC56_9HYPH</name>
<dbReference type="NCBIfam" id="TIGR01313">
    <property type="entry name" value="therm_gnt_kin"/>
    <property type="match status" value="1"/>
</dbReference>
<comment type="catalytic activity">
    <reaction evidence="8 9">
        <text>D-gluconate + ATP = 6-phospho-D-gluconate + ADP + H(+)</text>
        <dbReference type="Rhea" id="RHEA:19433"/>
        <dbReference type="ChEBI" id="CHEBI:15378"/>
        <dbReference type="ChEBI" id="CHEBI:18391"/>
        <dbReference type="ChEBI" id="CHEBI:30616"/>
        <dbReference type="ChEBI" id="CHEBI:58759"/>
        <dbReference type="ChEBI" id="CHEBI:456216"/>
        <dbReference type="EC" id="2.7.1.12"/>
    </reaction>
</comment>
<evidence type="ECO:0000256" key="6">
    <source>
        <dbReference type="ARBA" id="ARBA00022777"/>
    </source>
</evidence>
<dbReference type="EC" id="2.7.1.12" evidence="3 9"/>
<evidence type="ECO:0000256" key="7">
    <source>
        <dbReference type="ARBA" id="ARBA00022840"/>
    </source>
</evidence>
<keyword evidence="4 9" id="KW-0808">Transferase</keyword>
<keyword evidence="5 9" id="KW-0547">Nucleotide-binding</keyword>
<comment type="pathway">
    <text evidence="1">Carbohydrate acid metabolism.</text>
</comment>
<evidence type="ECO:0000256" key="4">
    <source>
        <dbReference type="ARBA" id="ARBA00022679"/>
    </source>
</evidence>
<evidence type="ECO:0000313" key="11">
    <source>
        <dbReference type="Proteomes" id="UP001549164"/>
    </source>
</evidence>
<proteinExistence type="inferred from homology"/>
<keyword evidence="6 9" id="KW-0418">Kinase</keyword>
<dbReference type="Pfam" id="PF01202">
    <property type="entry name" value="SKI"/>
    <property type="match status" value="1"/>
</dbReference>
<evidence type="ECO:0000256" key="5">
    <source>
        <dbReference type="ARBA" id="ARBA00022741"/>
    </source>
</evidence>